<dbReference type="InterPro" id="IPR041657">
    <property type="entry name" value="HTH_17"/>
</dbReference>
<dbReference type="KEGG" id="noj:EJ995_07635"/>
<dbReference type="InterPro" id="IPR009061">
    <property type="entry name" value="DNA-bd_dom_put_sf"/>
</dbReference>
<feature type="domain" description="Helix-turn-helix" evidence="1">
    <location>
        <begin position="45"/>
        <end position="83"/>
    </location>
</feature>
<sequence>MELQHPHKERLNAIEQRLEKLTAELAIIKKTTLQAQLIDNADFLQLMNISSSTAQNWRNKGIIAYSQIENKIYYKVSDIETLLDLHYRPFKKSN</sequence>
<evidence type="ECO:0000313" key="2">
    <source>
        <dbReference type="EMBL" id="AZQ44108.1"/>
    </source>
</evidence>
<organism evidence="2 3">
    <name type="scientific">Nonlabens ponticola</name>
    <dbReference type="NCBI Taxonomy" id="2496866"/>
    <lineage>
        <taxon>Bacteria</taxon>
        <taxon>Pseudomonadati</taxon>
        <taxon>Bacteroidota</taxon>
        <taxon>Flavobacteriia</taxon>
        <taxon>Flavobacteriales</taxon>
        <taxon>Flavobacteriaceae</taxon>
        <taxon>Nonlabens</taxon>
    </lineage>
</organism>
<evidence type="ECO:0000313" key="3">
    <source>
        <dbReference type="Proteomes" id="UP000279600"/>
    </source>
</evidence>
<name>A0A3S9MY84_9FLAO</name>
<protein>
    <submittedName>
        <fullName evidence="2">DNA-binding protein</fullName>
    </submittedName>
</protein>
<dbReference type="EMBL" id="CP034549">
    <property type="protein sequence ID" value="AZQ44108.1"/>
    <property type="molecule type" value="Genomic_DNA"/>
</dbReference>
<evidence type="ECO:0000259" key="1">
    <source>
        <dbReference type="Pfam" id="PF12728"/>
    </source>
</evidence>
<keyword evidence="3" id="KW-1185">Reference proteome</keyword>
<dbReference type="PANTHER" id="PTHR34585">
    <property type="match status" value="1"/>
</dbReference>
<dbReference type="Proteomes" id="UP000279600">
    <property type="component" value="Chromosome"/>
</dbReference>
<dbReference type="OrthoDB" id="1524679at2"/>
<reference evidence="2 3" key="1">
    <citation type="submission" date="2018-12" db="EMBL/GenBank/DDBJ databases">
        <title>Complete genome of Nonlabens sp. MJ115.</title>
        <authorList>
            <person name="Choi H.S."/>
            <person name="Jung J."/>
        </authorList>
    </citation>
    <scope>NUCLEOTIDE SEQUENCE [LARGE SCALE GENOMIC DNA]</scope>
    <source>
        <strain evidence="2 3">MJ115</strain>
    </source>
</reference>
<dbReference type="RefSeq" id="WP_126447219.1">
    <property type="nucleotide sequence ID" value="NZ_CP034549.1"/>
</dbReference>
<keyword evidence="2" id="KW-0238">DNA-binding</keyword>
<dbReference type="AlphaFoldDB" id="A0A3S9MY84"/>
<dbReference type="GO" id="GO:0003677">
    <property type="term" value="F:DNA binding"/>
    <property type="evidence" value="ECO:0007669"/>
    <property type="project" value="UniProtKB-KW"/>
</dbReference>
<proteinExistence type="predicted"/>
<gene>
    <name evidence="2" type="ORF">EJ995_07635</name>
</gene>
<accession>A0A3S9MY84</accession>
<dbReference type="SUPFAM" id="SSF46955">
    <property type="entry name" value="Putative DNA-binding domain"/>
    <property type="match status" value="1"/>
</dbReference>
<dbReference type="Pfam" id="PF12728">
    <property type="entry name" value="HTH_17"/>
    <property type="match status" value="1"/>
</dbReference>
<dbReference type="PANTHER" id="PTHR34585:SF22">
    <property type="entry name" value="HELIX-TURN-HELIX DOMAIN-CONTAINING PROTEIN"/>
    <property type="match status" value="1"/>
</dbReference>